<dbReference type="RefSeq" id="XP_065823735.1">
    <property type="nucleotide sequence ID" value="XM_065967663.1"/>
</dbReference>
<proteinExistence type="predicted"/>
<reference evidence="2" key="2">
    <citation type="submission" date="2024-01" db="EMBL/GenBank/DDBJ databases">
        <title>Comparative genomics of Cryptococcus and Kwoniella reveals pathogenesis evolution and contrasting modes of karyotype evolution via chromosome fusion or intercentromeric recombination.</title>
        <authorList>
            <person name="Coelho M.A."/>
            <person name="David-Palma M."/>
            <person name="Shea T."/>
            <person name="Bowers K."/>
            <person name="McGinley-Smith S."/>
            <person name="Mohammad A.W."/>
            <person name="Gnirke A."/>
            <person name="Yurkov A.M."/>
            <person name="Nowrousian M."/>
            <person name="Sun S."/>
            <person name="Cuomo C.A."/>
            <person name="Heitman J."/>
        </authorList>
    </citation>
    <scope>NUCLEOTIDE SEQUENCE</scope>
    <source>
        <strain evidence="2">CBS 12478</strain>
    </source>
</reference>
<organism evidence="2 3">
    <name type="scientific">Kwoniella shandongensis</name>
    <dbReference type="NCBI Taxonomy" id="1734106"/>
    <lineage>
        <taxon>Eukaryota</taxon>
        <taxon>Fungi</taxon>
        <taxon>Dikarya</taxon>
        <taxon>Basidiomycota</taxon>
        <taxon>Agaricomycotina</taxon>
        <taxon>Tremellomycetes</taxon>
        <taxon>Tremellales</taxon>
        <taxon>Cryptococcaceae</taxon>
        <taxon>Kwoniella</taxon>
    </lineage>
</organism>
<dbReference type="EMBL" id="CP144060">
    <property type="protein sequence ID" value="WWD20988.1"/>
    <property type="molecule type" value="Genomic_DNA"/>
</dbReference>
<evidence type="ECO:0000313" key="3">
    <source>
        <dbReference type="Proteomes" id="UP000322225"/>
    </source>
</evidence>
<keyword evidence="3" id="KW-1185">Reference proteome</keyword>
<name>A0AAJ8LLN1_9TREE</name>
<sequence>METALHMPHGATARFAHPPVENRNRNRTINVTEARKDQTNKSKVCCAALPGVARGGVTCTSGACQAFACKTGYSLASNATCVAI</sequence>
<gene>
    <name evidence="2" type="ORF">CI109_105469</name>
</gene>
<protein>
    <submittedName>
        <fullName evidence="2">Uncharacterized protein</fullName>
    </submittedName>
</protein>
<dbReference type="KEGG" id="ksn:43587490"/>
<dbReference type="Proteomes" id="UP000322225">
    <property type="component" value="Chromosome 10"/>
</dbReference>
<dbReference type="GeneID" id="43587490"/>
<dbReference type="AlphaFoldDB" id="A0AAJ8LLN1"/>
<feature type="region of interest" description="Disordered" evidence="1">
    <location>
        <begin position="1"/>
        <end position="40"/>
    </location>
</feature>
<accession>A0AAJ8LLN1</accession>
<reference evidence="2" key="1">
    <citation type="submission" date="2017-08" db="EMBL/GenBank/DDBJ databases">
        <authorList>
            <person name="Cuomo C."/>
            <person name="Billmyre B."/>
            <person name="Heitman J."/>
        </authorList>
    </citation>
    <scope>NUCLEOTIDE SEQUENCE</scope>
    <source>
        <strain evidence="2">CBS 12478</strain>
    </source>
</reference>
<evidence type="ECO:0000256" key="1">
    <source>
        <dbReference type="SAM" id="MobiDB-lite"/>
    </source>
</evidence>
<evidence type="ECO:0000313" key="2">
    <source>
        <dbReference type="EMBL" id="WWD20988.1"/>
    </source>
</evidence>